<dbReference type="Gene3D" id="3.90.1750.10">
    <property type="entry name" value="Hect, E3 ligase catalytic domains"/>
    <property type="match status" value="1"/>
</dbReference>
<protein>
    <recommendedName>
        <fullName evidence="3">HECT-type E3 ubiquitin transferase</fullName>
        <ecNumber evidence="3">2.3.2.26</ecNumber>
    </recommendedName>
</protein>
<dbReference type="SUPFAM" id="SSF48371">
    <property type="entry name" value="ARM repeat"/>
    <property type="match status" value="1"/>
</dbReference>
<dbReference type="Gene3D" id="3.30.2410.10">
    <property type="entry name" value="Hect, E3 ligase catalytic domain"/>
    <property type="match status" value="1"/>
</dbReference>
<dbReference type="GO" id="GO:0043161">
    <property type="term" value="P:proteasome-mediated ubiquitin-dependent protein catabolic process"/>
    <property type="evidence" value="ECO:0007669"/>
    <property type="project" value="TreeGrafter"/>
</dbReference>
<evidence type="ECO:0000256" key="1">
    <source>
        <dbReference type="ARBA" id="ARBA00000885"/>
    </source>
</evidence>
<dbReference type="EC" id="2.3.2.26" evidence="3"/>
<evidence type="ECO:0000313" key="10">
    <source>
        <dbReference type="Proteomes" id="UP000242146"/>
    </source>
</evidence>
<feature type="compositionally biased region" description="Acidic residues" evidence="7">
    <location>
        <begin position="719"/>
        <end position="731"/>
    </location>
</feature>
<evidence type="ECO:0000313" key="9">
    <source>
        <dbReference type="EMBL" id="ORX62548.1"/>
    </source>
</evidence>
<feature type="region of interest" description="Disordered" evidence="7">
    <location>
        <begin position="1029"/>
        <end position="1064"/>
    </location>
</feature>
<keyword evidence="5 6" id="KW-0833">Ubl conjugation pathway</keyword>
<reference evidence="9 10" key="1">
    <citation type="submission" date="2016-07" db="EMBL/GenBank/DDBJ databases">
        <title>Pervasive Adenine N6-methylation of Active Genes in Fungi.</title>
        <authorList>
            <consortium name="DOE Joint Genome Institute"/>
            <person name="Mondo S.J."/>
            <person name="Dannebaum R.O."/>
            <person name="Kuo R.C."/>
            <person name="Labutti K."/>
            <person name="Haridas S."/>
            <person name="Kuo A."/>
            <person name="Salamov A."/>
            <person name="Ahrendt S.R."/>
            <person name="Lipzen A."/>
            <person name="Sullivan W."/>
            <person name="Andreopoulos W.B."/>
            <person name="Clum A."/>
            <person name="Lindquist E."/>
            <person name="Daum C."/>
            <person name="Ramamoorthy G.K."/>
            <person name="Gryganskyi A."/>
            <person name="Culley D."/>
            <person name="Magnuson J.K."/>
            <person name="James T.Y."/>
            <person name="O'Malley M.A."/>
            <person name="Stajich J.E."/>
            <person name="Spatafora J.W."/>
            <person name="Visel A."/>
            <person name="Grigoriev I.V."/>
        </authorList>
    </citation>
    <scope>NUCLEOTIDE SEQUENCE [LARGE SCALE GENOMIC DNA]</scope>
    <source>
        <strain evidence="9 10">NRRL 3301</strain>
    </source>
</reference>
<dbReference type="Pfam" id="PF00632">
    <property type="entry name" value="HECT"/>
    <property type="match status" value="1"/>
</dbReference>
<feature type="region of interest" description="Disordered" evidence="7">
    <location>
        <begin position="107"/>
        <end position="138"/>
    </location>
</feature>
<evidence type="ECO:0000256" key="3">
    <source>
        <dbReference type="ARBA" id="ARBA00012485"/>
    </source>
</evidence>
<feature type="compositionally biased region" description="Basic and acidic residues" evidence="7">
    <location>
        <begin position="1043"/>
        <end position="1064"/>
    </location>
</feature>
<evidence type="ECO:0000259" key="8">
    <source>
        <dbReference type="PROSITE" id="PS50237"/>
    </source>
</evidence>
<feature type="compositionally biased region" description="Low complexity" evidence="7">
    <location>
        <begin position="1173"/>
        <end position="1200"/>
    </location>
</feature>
<dbReference type="InterPro" id="IPR016024">
    <property type="entry name" value="ARM-type_fold"/>
</dbReference>
<feature type="region of interest" description="Disordered" evidence="7">
    <location>
        <begin position="665"/>
        <end position="763"/>
    </location>
</feature>
<dbReference type="Proteomes" id="UP000242146">
    <property type="component" value="Unassembled WGS sequence"/>
</dbReference>
<evidence type="ECO:0000256" key="7">
    <source>
        <dbReference type="SAM" id="MobiDB-lite"/>
    </source>
</evidence>
<organism evidence="9 10">
    <name type="scientific">Hesseltinella vesiculosa</name>
    <dbReference type="NCBI Taxonomy" id="101127"/>
    <lineage>
        <taxon>Eukaryota</taxon>
        <taxon>Fungi</taxon>
        <taxon>Fungi incertae sedis</taxon>
        <taxon>Mucoromycota</taxon>
        <taxon>Mucoromycotina</taxon>
        <taxon>Mucoromycetes</taxon>
        <taxon>Mucorales</taxon>
        <taxon>Cunninghamellaceae</taxon>
        <taxon>Hesseltinella</taxon>
    </lineage>
</organism>
<dbReference type="InterPro" id="IPR045322">
    <property type="entry name" value="HECTD1/TRIP12-like"/>
</dbReference>
<dbReference type="InterPro" id="IPR057948">
    <property type="entry name" value="TPR_TRIP12_N"/>
</dbReference>
<feature type="compositionally biased region" description="Acidic residues" evidence="7">
    <location>
        <begin position="126"/>
        <end position="138"/>
    </location>
</feature>
<dbReference type="GO" id="GO:0061630">
    <property type="term" value="F:ubiquitin protein ligase activity"/>
    <property type="evidence" value="ECO:0007669"/>
    <property type="project" value="UniProtKB-EC"/>
</dbReference>
<sequence length="1736" mass="193622">MDSKRQAKDWPTQNPPNNDKRKGKANVSVDDIDSKYQRKQKKQPDPVGLPEQDAPLDETDVAEPTMSYFGLLNSELAQDSDTGREDDEDSLMADTTNHLNDDVMAHQASDDDLSPSDKSLQQDEMQPTDEDVEDDDDDMDDMHELERVRRNFDIQLQRMFGGVGSELSNQLRSLLNTLKSQDDPTMQLVALQELAEILSVSNEETLAGYFPSDSFVKELVRIMKGSSEDMMMAAMAAAGGNDFDLDNDMMLALAMSGGLGSGGNPEIMLLACRCLSNLLDALPTSVTHVVYHGGIQVLCQKLKSIEYIDLAEQALSALDKVSAQLPRAVIQEDGITAALMYFDFFSIHSQRTALRIAANCLRNIDKSSFSQVQEILPILMNTIAYPDRMVVELSCLCWLRIVESYRSQPDLIEQVVSLDILKVILGLIPVPGNSNAARPNTFMDLLRILRSIVKCSPKLCCELLKLGLIDILYKVITDATSIADDPQLLTSHVSLDPKWRDSIYTILKIIIDCLPPLPKGKCGQFSSKRFKQDARTKPIPPTVDTDADLRTCIFSKQQDLLHHVNCMLFPLLLETHNSIVNVRVRQLITHTLVKLVHFSDETELRTVLKDIAFSGFLASILTQQEHPTLVTDSLHMTEILIAKLTDIYLADFQHEGVIHEVELIAHTPPEESKPTTPTTSSSPTNPMETSSPALHQLLSPAKSSSSSPPPPSAHSAAPTDDDTAAAAAADEDTLKDTDDALPASTSEHQHDNGDDDDDNSQDDKSILPRLLQREKNLPAILRARLNLHASLSPSVDAEKGIGQGSIRRYIIQLAQVILQDISLQMVAHAPPLDPHADTWSASAVSTSRPMAHLTQMAERLGQDMTSASLAGETLTNLYEFASQHPIGISSFELRKSGLLEALCQYLSPPEHDPHLSARRSLFTSIFLHPHNVDQQHQHHVMYMLVRRLQELVSRFEQYQVTTPLDSTSSDIRNPTAILAKQLRLRLTGLGHHVPVDYRYLMVSTHAVATLHVIEEYLLARLALVDHTSSAEDTNEDEDEDEPDIHHTLDHSVDVESSHDDQEPEHIDEMDLDEPFMSEEKDQSLLEGQKEQAEASTSMKKGRWQIKFTTASGSHLSNDCTIYHAIHATETEQRRMNVSSSASRNIWLTSYPINFERVWVDDEDQQGSDKEKAAVAAASPTTDNAASAASPSSSTAPAADSQQTTKPIATDPLPNDKICEQAVQLLGALHSLAQHDHALDAEMAALFISRKLTAKVNRQLEELLIVASACLPPWLRTLMNQSPFLFPFETRFLYIQSTSFGYSRLISRWQSLQTRNQQHLGDRGGTLDDSQQQSLMLSRLERQKVRMNRQQMLESAVKMMDLFANTSSVLEVEFVDEEGTGLGPTLEFYASTSQEFCKKSLKIWCDDDESYEHDKTRSSFVSAPRGLFPRPMLNSSPRTLTYFKALGRFVARSMLDFRIIDIPFSTAFFQLVFQNHPSPMELIKHVDPGMARMIAHLQKYMEKKRHIYKDENLTAEEKDRALSNITVDDTSLDDLCLYFTLPGNTHAHLRPDGDQIDVTIHNVGTYIDMLLDALVGSGIAKQIEAFRQGFNDAFSIQDLKILSNDELVQLFSSALEEDWSLAVLGDSIKADHGYTMDSPTVANLLQILSSLDQQGRRDFLQFTTGSPRLPIGGWKALRPLFTVVRKVPEAPLTADDYLPSVMTCANYLKMPDFSSKETMAERLQVAIKEGKDSFLLS</sequence>
<evidence type="ECO:0000256" key="5">
    <source>
        <dbReference type="ARBA" id="ARBA00022786"/>
    </source>
</evidence>
<dbReference type="SUPFAM" id="SSF56204">
    <property type="entry name" value="Hect, E3 ligase catalytic domain"/>
    <property type="match status" value="1"/>
</dbReference>
<dbReference type="PROSITE" id="PS50237">
    <property type="entry name" value="HECT"/>
    <property type="match status" value="1"/>
</dbReference>
<name>A0A1X2GWT9_9FUNG</name>
<dbReference type="PANTHER" id="PTHR45670">
    <property type="entry name" value="E3 UBIQUITIN-PROTEIN LIGASE TRIP12"/>
    <property type="match status" value="1"/>
</dbReference>
<evidence type="ECO:0000256" key="2">
    <source>
        <dbReference type="ARBA" id="ARBA00006331"/>
    </source>
</evidence>
<dbReference type="GO" id="GO:0016607">
    <property type="term" value="C:nuclear speck"/>
    <property type="evidence" value="ECO:0007669"/>
    <property type="project" value="TreeGrafter"/>
</dbReference>
<feature type="compositionally biased region" description="Acidic residues" evidence="7">
    <location>
        <begin position="1032"/>
        <end position="1042"/>
    </location>
</feature>
<dbReference type="PANTHER" id="PTHR45670:SF1">
    <property type="entry name" value="E3 UBIQUITIN-PROTEIN LIGASE HECTD1"/>
    <property type="match status" value="1"/>
</dbReference>
<feature type="compositionally biased region" description="Low complexity" evidence="7">
    <location>
        <begin position="674"/>
        <end position="706"/>
    </location>
</feature>
<comment type="similarity">
    <text evidence="2">Belongs to the UPL family. K-HECT subfamily.</text>
</comment>
<keyword evidence="10" id="KW-1185">Reference proteome</keyword>
<feature type="region of interest" description="Disordered" evidence="7">
    <location>
        <begin position="1078"/>
        <end position="1100"/>
    </location>
</feature>
<evidence type="ECO:0000256" key="6">
    <source>
        <dbReference type="PROSITE-ProRule" id="PRU00104"/>
    </source>
</evidence>
<accession>A0A1X2GWT9</accession>
<feature type="compositionally biased region" description="Basic and acidic residues" evidence="7">
    <location>
        <begin position="1078"/>
        <end position="1092"/>
    </location>
</feature>
<keyword evidence="4" id="KW-0808">Transferase</keyword>
<dbReference type="Gene3D" id="1.25.10.10">
    <property type="entry name" value="Leucine-rich Repeat Variant"/>
    <property type="match status" value="1"/>
</dbReference>
<evidence type="ECO:0000256" key="4">
    <source>
        <dbReference type="ARBA" id="ARBA00022679"/>
    </source>
</evidence>
<dbReference type="GO" id="GO:0000209">
    <property type="term" value="P:protein polyubiquitination"/>
    <property type="evidence" value="ECO:0007669"/>
    <property type="project" value="TreeGrafter"/>
</dbReference>
<dbReference type="OrthoDB" id="423283at2759"/>
<dbReference type="STRING" id="101127.A0A1X2GWT9"/>
<dbReference type="EMBL" id="MCGT01000001">
    <property type="protein sequence ID" value="ORX62548.1"/>
    <property type="molecule type" value="Genomic_DNA"/>
</dbReference>
<dbReference type="Pfam" id="PF25579">
    <property type="entry name" value="TPR_TRIP12_N"/>
    <property type="match status" value="1"/>
</dbReference>
<comment type="catalytic activity">
    <reaction evidence="1">
        <text>S-ubiquitinyl-[E2 ubiquitin-conjugating enzyme]-L-cysteine + [acceptor protein]-L-lysine = [E2 ubiquitin-conjugating enzyme]-L-cysteine + N(6)-ubiquitinyl-[acceptor protein]-L-lysine.</text>
        <dbReference type="EC" id="2.3.2.26"/>
    </reaction>
</comment>
<feature type="region of interest" description="Disordered" evidence="7">
    <location>
        <begin position="1161"/>
        <end position="1212"/>
    </location>
</feature>
<dbReference type="SMART" id="SM00119">
    <property type="entry name" value="HECTc"/>
    <property type="match status" value="1"/>
</dbReference>
<feature type="region of interest" description="Disordered" evidence="7">
    <location>
        <begin position="1"/>
        <end position="92"/>
    </location>
</feature>
<dbReference type="InterPro" id="IPR011989">
    <property type="entry name" value="ARM-like"/>
</dbReference>
<comment type="caution">
    <text evidence="9">The sequence shown here is derived from an EMBL/GenBank/DDBJ whole genome shotgun (WGS) entry which is preliminary data.</text>
</comment>
<feature type="domain" description="HECT" evidence="8">
    <location>
        <begin position="1357"/>
        <end position="1736"/>
    </location>
</feature>
<dbReference type="InterPro" id="IPR000569">
    <property type="entry name" value="HECT_dom"/>
</dbReference>
<dbReference type="InterPro" id="IPR035983">
    <property type="entry name" value="Hect_E3_ubiquitin_ligase"/>
</dbReference>
<gene>
    <name evidence="9" type="ORF">DM01DRAFT_1403027</name>
</gene>
<feature type="active site" description="Glycyl thioester intermediate" evidence="6">
    <location>
        <position position="1703"/>
    </location>
</feature>
<proteinExistence type="inferred from homology"/>